<proteinExistence type="predicted"/>
<organism evidence="2 3">
    <name type="scientific">Mytilus coruscus</name>
    <name type="common">Sea mussel</name>
    <dbReference type="NCBI Taxonomy" id="42192"/>
    <lineage>
        <taxon>Eukaryota</taxon>
        <taxon>Metazoa</taxon>
        <taxon>Spiralia</taxon>
        <taxon>Lophotrochozoa</taxon>
        <taxon>Mollusca</taxon>
        <taxon>Bivalvia</taxon>
        <taxon>Autobranchia</taxon>
        <taxon>Pteriomorphia</taxon>
        <taxon>Mytilida</taxon>
        <taxon>Mytiloidea</taxon>
        <taxon>Mytilidae</taxon>
        <taxon>Mytilinae</taxon>
        <taxon>Mytilus</taxon>
    </lineage>
</organism>
<reference evidence="2 3" key="1">
    <citation type="submission" date="2020-06" db="EMBL/GenBank/DDBJ databases">
        <authorList>
            <person name="Li R."/>
            <person name="Bekaert M."/>
        </authorList>
    </citation>
    <scope>NUCLEOTIDE SEQUENCE [LARGE SCALE GENOMIC DNA]</scope>
    <source>
        <strain evidence="3">wild</strain>
    </source>
</reference>
<evidence type="ECO:0000313" key="3">
    <source>
        <dbReference type="Proteomes" id="UP000507470"/>
    </source>
</evidence>
<dbReference type="InterPro" id="IPR019734">
    <property type="entry name" value="TPR_rpt"/>
</dbReference>
<evidence type="ECO:0000256" key="1">
    <source>
        <dbReference type="PROSITE-ProRule" id="PRU00339"/>
    </source>
</evidence>
<name>A0A6J8E197_MYTCO</name>
<dbReference type="AlphaFoldDB" id="A0A6J8E197"/>
<keyword evidence="1" id="KW-0802">TPR repeat</keyword>
<evidence type="ECO:0000313" key="2">
    <source>
        <dbReference type="EMBL" id="CAC5414220.1"/>
    </source>
</evidence>
<keyword evidence="3" id="KW-1185">Reference proteome</keyword>
<dbReference type="Proteomes" id="UP000507470">
    <property type="component" value="Unassembled WGS sequence"/>
</dbReference>
<accession>A0A6J8E197</accession>
<gene>
    <name evidence="2" type="ORF">MCOR_47058</name>
</gene>
<dbReference type="PROSITE" id="PS50005">
    <property type="entry name" value="TPR"/>
    <property type="match status" value="1"/>
</dbReference>
<feature type="repeat" description="TPR" evidence="1">
    <location>
        <begin position="335"/>
        <end position="368"/>
    </location>
</feature>
<dbReference type="OrthoDB" id="6152269at2759"/>
<dbReference type="SUPFAM" id="SSF48452">
    <property type="entry name" value="TPR-like"/>
    <property type="match status" value="1"/>
</dbReference>
<dbReference type="InterPro" id="IPR011990">
    <property type="entry name" value="TPR-like_helical_dom_sf"/>
</dbReference>
<dbReference type="EMBL" id="CACVKT020008336">
    <property type="protein sequence ID" value="CAC5414220.1"/>
    <property type="molecule type" value="Genomic_DNA"/>
</dbReference>
<sequence>MCQNIVGTEKHVKTIRAMNNVRDHLQTNKSFITITSGSYGEGLQMQGSDLDIMVVRKFTEVCKDINFHLNPRRTYFTMDTEDTQLGFTKLRLIHSHDQRILEDCEKIGNGSYFSNSLVKQRLSTEYYRTVHGPCLSDKHGMLDVAFCVRSKSWITTAKQWVVSCNTSTYKQYYTYISILLLAIRHDAVSGWLLLASYFYGTKQYNTALEILQYSLSKCTPEKMYRKKKLSRVHHELLNLEIVRKMSIIHMLKLMVIDIVSFTEISKLIPHELQMELEIVAPFGEPYNVPPVVCAHFLFFLCHYHLNNVEQYRNSLQDLQLTIQENYFIDDVILESVSYNILGISFQLVGDLELARQAYIKSTYFDPNDKYNSAFMRLTRIG</sequence>
<protein>
    <submittedName>
        <fullName evidence="2">Uncharacterized protein</fullName>
    </submittedName>
</protein>